<gene>
    <name evidence="7" type="ORF">NIASO_13700</name>
</gene>
<evidence type="ECO:0000313" key="7">
    <source>
        <dbReference type="EMBL" id="AHF15930.1"/>
    </source>
</evidence>
<keyword evidence="8" id="KW-1185">Reference proteome</keyword>
<feature type="domain" description="TonB-dependent receptor plug" evidence="5">
    <location>
        <begin position="150"/>
        <end position="245"/>
    </location>
</feature>
<dbReference type="Gene3D" id="2.170.130.10">
    <property type="entry name" value="TonB-dependent receptor, plug domain"/>
    <property type="match status" value="1"/>
</dbReference>
<evidence type="ECO:0000256" key="3">
    <source>
        <dbReference type="ARBA" id="ARBA00023237"/>
    </source>
</evidence>
<keyword evidence="4" id="KW-0732">Signal</keyword>
<dbReference type="Pfam" id="PF13620">
    <property type="entry name" value="CarboxypepD_reg"/>
    <property type="match status" value="1"/>
</dbReference>
<feature type="domain" description="Outer membrane protein beta-barrel" evidence="6">
    <location>
        <begin position="404"/>
        <end position="809"/>
    </location>
</feature>
<sequence length="838" mass="93206">MNSINRINDSRIPYRPNFAPLIKRLIKFMRVPALFLLIAMQTTAHAQRISGAVAGVDHTPLEKASVSLLQARDSATITTTATDKNGLFRFDKIKAGSYLILASSVGHTPVYSSVIKLDQSAITIDTLVLEKTTTQMKGVVVIAKRPPFEVKAGKTVVNVDASPSNAGLNVLELLEKSPGISVDNDGNVSLKGKAGVTILVDGKPTYMSGQQLTNFLKSMQSSQLDQIEIMTAPPAKYDAAGNSGVINIKTKKGTIKGMNGTANVGYDQGFYPRYNAGLNINYRNDKLNIFGGYEGGHWDNKGVLYLNRKFIDPAISTVTGTSDQASDRRNFGNYNNLKLGMDYNFTKKDVAGFVVNGGFGQWNEEQNSPSNIRYPDGAINYKLLSIGKNTGNFNNVTTNLNYKHSFDSTGKELSIDLDQAYYNNKGLATLQTKALDAQDVQNGNIVNLLGHQPSEINIYSFKTDYVHPFNKTTKLEAGIKTSFVNTNNRVEYQRDTSTGWYPDLARSNHFIYKENINAAYATISKSAKKWELTGGLRVENTSSKGDLITGDSVFTRNYTNLFPTVAIGFNANDKNQFNISYNRRITRPDYDNLNPFVYFLDSLTFGKGNPYLKPQFTNNIELSHTFKKFLTTTLNYTVTNDIITQLLKQEGDKTFQTNENFSKMRQLGIAVTANFPVTKWWNLNLYTNLYNNDFEGLYNDGRKNYPVRIQITSFTGNGTSTMTFAKLWAFELSGWYRSKATEGLMVSNSMGALNAALSYKVMKEKGTVKVGVRDIFKTQVFSGYARYAIVDTDLKNTRDSRQFNVSFTYKFGKNNIAPVRNRRGGAGDEQNRVKSGGN</sequence>
<dbReference type="PANTHER" id="PTHR40980">
    <property type="entry name" value="PLUG DOMAIN-CONTAINING PROTEIN"/>
    <property type="match status" value="1"/>
</dbReference>
<dbReference type="EMBL" id="CP007035">
    <property type="protein sequence ID" value="AHF15930.1"/>
    <property type="molecule type" value="Genomic_DNA"/>
</dbReference>
<dbReference type="PANTHER" id="PTHR40980:SF4">
    <property type="entry name" value="TONB-DEPENDENT RECEPTOR-LIKE BETA-BARREL DOMAIN-CONTAINING PROTEIN"/>
    <property type="match status" value="1"/>
</dbReference>
<reference evidence="7 8" key="1">
    <citation type="submission" date="2013-12" db="EMBL/GenBank/DDBJ databases">
        <authorList>
            <consortium name="DOE Joint Genome Institute"/>
            <person name="Eisen J."/>
            <person name="Huntemann M."/>
            <person name="Han J."/>
            <person name="Chen A."/>
            <person name="Kyrpides N."/>
            <person name="Mavromatis K."/>
            <person name="Markowitz V."/>
            <person name="Palaniappan K."/>
            <person name="Ivanova N."/>
            <person name="Schaumberg A."/>
            <person name="Pati A."/>
            <person name="Liolios K."/>
            <person name="Nordberg H.P."/>
            <person name="Cantor M.N."/>
            <person name="Hua S.X."/>
            <person name="Woyke T."/>
        </authorList>
    </citation>
    <scope>NUCLEOTIDE SEQUENCE [LARGE SCALE GENOMIC DNA]</scope>
    <source>
        <strain evidence="8">DSM 19437</strain>
    </source>
</reference>
<dbReference type="Pfam" id="PF14905">
    <property type="entry name" value="OMP_b-brl_3"/>
    <property type="match status" value="1"/>
</dbReference>
<dbReference type="GO" id="GO:0009279">
    <property type="term" value="C:cell outer membrane"/>
    <property type="evidence" value="ECO:0007669"/>
    <property type="project" value="UniProtKB-SubCell"/>
</dbReference>
<dbReference type="SUPFAM" id="SSF56935">
    <property type="entry name" value="Porins"/>
    <property type="match status" value="1"/>
</dbReference>
<keyword evidence="2" id="KW-0472">Membrane</keyword>
<name>W0EYN2_9BACT</name>
<evidence type="ECO:0000256" key="2">
    <source>
        <dbReference type="ARBA" id="ARBA00023136"/>
    </source>
</evidence>
<dbReference type="Pfam" id="PF07715">
    <property type="entry name" value="Plug"/>
    <property type="match status" value="1"/>
</dbReference>
<proteinExistence type="predicted"/>
<evidence type="ECO:0000256" key="1">
    <source>
        <dbReference type="ARBA" id="ARBA00004442"/>
    </source>
</evidence>
<dbReference type="KEGG" id="nso:NIASO_13700"/>
<dbReference type="InterPro" id="IPR008969">
    <property type="entry name" value="CarboxyPept-like_regulatory"/>
</dbReference>
<dbReference type="Proteomes" id="UP000003586">
    <property type="component" value="Chromosome"/>
</dbReference>
<dbReference type="eggNOG" id="COG1629">
    <property type="taxonomic scope" value="Bacteria"/>
</dbReference>
<dbReference type="InterPro" id="IPR036942">
    <property type="entry name" value="Beta-barrel_TonB_sf"/>
</dbReference>
<evidence type="ECO:0000259" key="5">
    <source>
        <dbReference type="Pfam" id="PF07715"/>
    </source>
</evidence>
<keyword evidence="3" id="KW-0998">Cell outer membrane</keyword>
<feature type="signal peptide" evidence="4">
    <location>
        <begin position="1"/>
        <end position="46"/>
    </location>
</feature>
<protein>
    <submittedName>
        <fullName evidence="7">TonB-denpendent receptor</fullName>
    </submittedName>
</protein>
<organism evidence="7 8">
    <name type="scientific">Niabella soli DSM 19437</name>
    <dbReference type="NCBI Taxonomy" id="929713"/>
    <lineage>
        <taxon>Bacteria</taxon>
        <taxon>Pseudomonadati</taxon>
        <taxon>Bacteroidota</taxon>
        <taxon>Chitinophagia</taxon>
        <taxon>Chitinophagales</taxon>
        <taxon>Chitinophagaceae</taxon>
        <taxon>Niabella</taxon>
    </lineage>
</organism>
<dbReference type="InterPro" id="IPR037066">
    <property type="entry name" value="Plug_dom_sf"/>
</dbReference>
<dbReference type="AlphaFoldDB" id="W0EYN2"/>
<comment type="subcellular location">
    <subcellularLocation>
        <location evidence="1">Cell outer membrane</location>
    </subcellularLocation>
</comment>
<dbReference type="InterPro" id="IPR012910">
    <property type="entry name" value="Plug_dom"/>
</dbReference>
<dbReference type="STRING" id="929713.NIASO_13700"/>
<dbReference type="InterPro" id="IPR041700">
    <property type="entry name" value="OMP_b-brl_3"/>
</dbReference>
<evidence type="ECO:0000313" key="8">
    <source>
        <dbReference type="Proteomes" id="UP000003586"/>
    </source>
</evidence>
<dbReference type="InterPro" id="IPR013783">
    <property type="entry name" value="Ig-like_fold"/>
</dbReference>
<dbReference type="SUPFAM" id="SSF49464">
    <property type="entry name" value="Carboxypeptidase regulatory domain-like"/>
    <property type="match status" value="1"/>
</dbReference>
<dbReference type="Gene3D" id="2.60.40.10">
    <property type="entry name" value="Immunoglobulins"/>
    <property type="match status" value="1"/>
</dbReference>
<feature type="chain" id="PRO_5004788112" evidence="4">
    <location>
        <begin position="47"/>
        <end position="838"/>
    </location>
</feature>
<accession>W0EYN2</accession>
<evidence type="ECO:0000259" key="6">
    <source>
        <dbReference type="Pfam" id="PF14905"/>
    </source>
</evidence>
<dbReference type="HOGENOM" id="CLU_017617_1_0_10"/>
<dbReference type="Gene3D" id="2.40.170.20">
    <property type="entry name" value="TonB-dependent receptor, beta-barrel domain"/>
    <property type="match status" value="1"/>
</dbReference>
<evidence type="ECO:0000256" key="4">
    <source>
        <dbReference type="SAM" id="SignalP"/>
    </source>
</evidence>
<keyword evidence="7" id="KW-0675">Receptor</keyword>